<organism evidence="1 2">
    <name type="scientific">Mesorhizobium waimense</name>
    <dbReference type="NCBI Taxonomy" id="1300307"/>
    <lineage>
        <taxon>Bacteria</taxon>
        <taxon>Pseudomonadati</taxon>
        <taxon>Pseudomonadota</taxon>
        <taxon>Alphaproteobacteria</taxon>
        <taxon>Hyphomicrobiales</taxon>
        <taxon>Phyllobacteriaceae</taxon>
        <taxon>Mesorhizobium</taxon>
    </lineage>
</organism>
<gene>
    <name evidence="1" type="ORF">D3227_35890</name>
</gene>
<reference evidence="1 2" key="1">
    <citation type="submission" date="2018-09" db="EMBL/GenBank/DDBJ databases">
        <title>Mesorhizobium carmichaelinearum sp. nov. isolated from Carmichaelinea spp. root nodules in New Zealand.</title>
        <authorList>
            <person name="De Meyer S.E."/>
        </authorList>
    </citation>
    <scope>NUCLEOTIDE SEQUENCE [LARGE SCALE GENOMIC DNA]</scope>
    <source>
        <strain evidence="1 2">ICMP19557</strain>
    </source>
</reference>
<protein>
    <submittedName>
        <fullName evidence="1">Uncharacterized protein</fullName>
    </submittedName>
</protein>
<dbReference type="Proteomes" id="UP000272706">
    <property type="component" value="Unassembled WGS sequence"/>
</dbReference>
<evidence type="ECO:0000313" key="1">
    <source>
        <dbReference type="EMBL" id="RJT27740.1"/>
    </source>
</evidence>
<sequence>MTDDQRRNALADMALIVCGEELDLPRRRVRILLDHKLAVVQHPVLAAGSRTSLGLTDQNCL</sequence>
<comment type="caution">
    <text evidence="1">The sequence shown here is derived from an EMBL/GenBank/DDBJ whole genome shotgun (WGS) entry which is preliminary data.</text>
</comment>
<dbReference type="EMBL" id="QZWZ01000060">
    <property type="protein sequence ID" value="RJT27740.1"/>
    <property type="molecule type" value="Genomic_DNA"/>
</dbReference>
<name>A0A3A5K9Y3_9HYPH</name>
<keyword evidence="2" id="KW-1185">Reference proteome</keyword>
<dbReference type="AlphaFoldDB" id="A0A3A5K9Y3"/>
<proteinExistence type="predicted"/>
<accession>A0A3A5K9Y3</accession>
<evidence type="ECO:0000313" key="2">
    <source>
        <dbReference type="Proteomes" id="UP000272706"/>
    </source>
</evidence>